<dbReference type="EMBL" id="JACHJI010000018">
    <property type="protein sequence ID" value="MBB4902687.1"/>
    <property type="molecule type" value="Genomic_DNA"/>
</dbReference>
<dbReference type="AlphaFoldDB" id="A0A7W7PWL3"/>
<organism evidence="2 3">
    <name type="scientific">Streptomyces griseomycini</name>
    <dbReference type="NCBI Taxonomy" id="66895"/>
    <lineage>
        <taxon>Bacteria</taxon>
        <taxon>Bacillati</taxon>
        <taxon>Actinomycetota</taxon>
        <taxon>Actinomycetes</taxon>
        <taxon>Kitasatosporales</taxon>
        <taxon>Streptomycetaceae</taxon>
        <taxon>Streptomyces</taxon>
    </lineage>
</organism>
<keyword evidence="3" id="KW-1185">Reference proteome</keyword>
<evidence type="ECO:0000313" key="2">
    <source>
        <dbReference type="EMBL" id="MBB4902687.1"/>
    </source>
</evidence>
<proteinExistence type="predicted"/>
<accession>A0A7W7PWL3</accession>
<dbReference type="Proteomes" id="UP000579523">
    <property type="component" value="Unassembled WGS sequence"/>
</dbReference>
<evidence type="ECO:0000313" key="3">
    <source>
        <dbReference type="Proteomes" id="UP000579523"/>
    </source>
</evidence>
<feature type="compositionally biased region" description="Basic residues" evidence="1">
    <location>
        <begin position="62"/>
        <end position="75"/>
    </location>
</feature>
<evidence type="ECO:0000256" key="1">
    <source>
        <dbReference type="SAM" id="MobiDB-lite"/>
    </source>
</evidence>
<reference evidence="2 3" key="1">
    <citation type="submission" date="2020-08" db="EMBL/GenBank/DDBJ databases">
        <title>Genomic Encyclopedia of Type Strains, Phase III (KMG-III): the genomes of soil and plant-associated and newly described type strains.</title>
        <authorList>
            <person name="Whitman W."/>
        </authorList>
    </citation>
    <scope>NUCLEOTIDE SEQUENCE [LARGE SCALE GENOMIC DNA]</scope>
    <source>
        <strain evidence="2 3">CECT 3273</strain>
    </source>
</reference>
<gene>
    <name evidence="2" type="ORF">FHS37_006784</name>
</gene>
<dbReference type="RefSeq" id="WP_184828182.1">
    <property type="nucleotide sequence ID" value="NZ_BMTK01000037.1"/>
</dbReference>
<feature type="region of interest" description="Disordered" evidence="1">
    <location>
        <begin position="54"/>
        <end position="89"/>
    </location>
</feature>
<sequence length="108" mass="11785">MLLSAVMLFVAPWIVGYPNTAEDAHPNELGVGMIVCFTALARFVRYPGKWPDLSDQTGPVQSRHRTGFRSTRHPHVQPAPARPGHAEPLARSCAEAQMPTLRRSGPSG</sequence>
<comment type="caution">
    <text evidence="2">The sequence shown here is derived from an EMBL/GenBank/DDBJ whole genome shotgun (WGS) entry which is preliminary data.</text>
</comment>
<name>A0A7W7PWL3_9ACTN</name>
<protein>
    <submittedName>
        <fullName evidence="2">Uncharacterized protein</fullName>
    </submittedName>
</protein>